<dbReference type="InterPro" id="IPR014541">
    <property type="entry name" value="Amdntrnsf_FN0238"/>
</dbReference>
<organism evidence="1 2">
    <name type="scientific">Phyllobacterium endophyticum</name>
    <dbReference type="NCBI Taxonomy" id="1149773"/>
    <lineage>
        <taxon>Bacteria</taxon>
        <taxon>Pseudomonadati</taxon>
        <taxon>Pseudomonadota</taxon>
        <taxon>Alphaproteobacteria</taxon>
        <taxon>Hyphomicrobiales</taxon>
        <taxon>Phyllobacteriaceae</taxon>
        <taxon>Phyllobacterium</taxon>
    </lineage>
</organism>
<reference evidence="2" key="1">
    <citation type="submission" date="2017-11" db="EMBL/GenBank/DDBJ databases">
        <authorList>
            <person name="Kuznetsova I."/>
            <person name="Sazanova A."/>
            <person name="Chirak E."/>
            <person name="Safronova V."/>
            <person name="Willems A."/>
        </authorList>
    </citation>
    <scope>NUCLEOTIDE SEQUENCE [LARGE SCALE GENOMIC DNA]</scope>
    <source>
        <strain evidence="2">PEPV15</strain>
    </source>
</reference>
<dbReference type="GO" id="GO:0016740">
    <property type="term" value="F:transferase activity"/>
    <property type="evidence" value="ECO:0007669"/>
    <property type="project" value="UniProtKB-KW"/>
</dbReference>
<dbReference type="SUPFAM" id="SSF55909">
    <property type="entry name" value="Pentein"/>
    <property type="match status" value="1"/>
</dbReference>
<dbReference type="Gene3D" id="3.75.10.10">
    <property type="entry name" value="L-arginine/glycine Amidinotransferase, Chain A"/>
    <property type="match status" value="1"/>
</dbReference>
<name>A0A2P7ARL0_9HYPH</name>
<protein>
    <submittedName>
        <fullName evidence="1">Amidinotransferase</fullName>
    </submittedName>
</protein>
<accession>A0A2P7ARL0</accession>
<keyword evidence="2" id="KW-1185">Reference proteome</keyword>
<proteinExistence type="predicted"/>
<comment type="caution">
    <text evidence="1">The sequence shown here is derived from an EMBL/GenBank/DDBJ whole genome shotgun (WGS) entry which is preliminary data.</text>
</comment>
<dbReference type="PANTHER" id="PTHR43224">
    <property type="entry name" value="AMIDINOTRANSFERASE"/>
    <property type="match status" value="1"/>
</dbReference>
<dbReference type="PANTHER" id="PTHR43224:SF1">
    <property type="entry name" value="AMIDINOTRANSFERASE"/>
    <property type="match status" value="1"/>
</dbReference>
<evidence type="ECO:0000313" key="1">
    <source>
        <dbReference type="EMBL" id="PSH56810.1"/>
    </source>
</evidence>
<dbReference type="EMBL" id="PGGN01000003">
    <property type="protein sequence ID" value="PSH56810.1"/>
    <property type="molecule type" value="Genomic_DNA"/>
</dbReference>
<dbReference type="OrthoDB" id="9788268at2"/>
<sequence>MPRHSSFSIQAPSAAVMVRPHHFNVNTDTAADNHFQASDESHKDLAPLAYSEITRATEVLQSNGIKIHLFEDLGMQTPDSVFPNNWFSTHAGGQIAVYPMKVISRRRERRSDVIELLKQQYRVQEIIDYSGLEYDGLFLEGTGAMVLDHIDRVAYAVRSDRTDPIALERFCTQFNFEPMAFDAHDSRGRAVYHTNVLMCVATEFVMMGLDMLTDTGRRQEIIARLERSGRQVIALSNEQIARFAGNAIELQGKDGRVLALSTTALATLEPHQVAVIEESARPVPLDIPTIERAGGSVRCTLAGIHLTPRD</sequence>
<dbReference type="PIRSF" id="PIRSF028188">
    <property type="entry name" value="Amdntrnsf_FN0238"/>
    <property type="match status" value="1"/>
</dbReference>
<evidence type="ECO:0000313" key="2">
    <source>
        <dbReference type="Proteomes" id="UP000241158"/>
    </source>
</evidence>
<dbReference type="Pfam" id="PF19420">
    <property type="entry name" value="DDAH_eukar"/>
    <property type="match status" value="1"/>
</dbReference>
<gene>
    <name evidence="1" type="ORF">CU100_15870</name>
</gene>
<dbReference type="Proteomes" id="UP000241158">
    <property type="component" value="Unassembled WGS sequence"/>
</dbReference>
<keyword evidence="1" id="KW-0808">Transferase</keyword>
<dbReference type="NCBIfam" id="NF046062">
    <property type="entry name" value="citrull_CtlX"/>
    <property type="match status" value="1"/>
</dbReference>
<dbReference type="AlphaFoldDB" id="A0A2P7ARL0"/>
<dbReference type="RefSeq" id="WP_106717560.1">
    <property type="nucleotide sequence ID" value="NZ_JACHXT010000003.1"/>
</dbReference>